<keyword evidence="3 5" id="KW-1133">Transmembrane helix</keyword>
<dbReference type="GO" id="GO:0012505">
    <property type="term" value="C:endomembrane system"/>
    <property type="evidence" value="ECO:0007669"/>
    <property type="project" value="UniProtKB-SubCell"/>
</dbReference>
<evidence type="ECO:0000256" key="4">
    <source>
        <dbReference type="ARBA" id="ARBA00023136"/>
    </source>
</evidence>
<evidence type="ECO:0000256" key="2">
    <source>
        <dbReference type="ARBA" id="ARBA00022692"/>
    </source>
</evidence>
<dbReference type="InterPro" id="IPR010652">
    <property type="entry name" value="DUF1232"/>
</dbReference>
<evidence type="ECO:0000313" key="8">
    <source>
        <dbReference type="Proteomes" id="UP000587760"/>
    </source>
</evidence>
<gene>
    <name evidence="7" type="ORF">HNR50_000830</name>
</gene>
<dbReference type="EMBL" id="JACHGJ010000001">
    <property type="protein sequence ID" value="MBB6479197.1"/>
    <property type="molecule type" value="Genomic_DNA"/>
</dbReference>
<proteinExistence type="predicted"/>
<sequence length="125" mass="14059">MKSFEKLKATARHLKREITALYYAYGSEELGLAPKILIGLTIGYALSPIDLIPDFIPLLGYLDDLIILPLLIWLSIKMIPSRIMEDARVSADKNPLTLKKNVPAAVIIILIWIGIIFLIISRFLN</sequence>
<reference evidence="7 8" key="1">
    <citation type="submission" date="2020-08" db="EMBL/GenBank/DDBJ databases">
        <title>Genomic Encyclopedia of Type Strains, Phase IV (KMG-IV): sequencing the most valuable type-strain genomes for metagenomic binning, comparative biology and taxonomic classification.</title>
        <authorList>
            <person name="Goeker M."/>
        </authorList>
    </citation>
    <scope>NUCLEOTIDE SEQUENCE [LARGE SCALE GENOMIC DNA]</scope>
    <source>
        <strain evidence="7 8">DSM 2461</strain>
    </source>
</reference>
<keyword evidence="2 5" id="KW-0812">Transmembrane</keyword>
<keyword evidence="8" id="KW-1185">Reference proteome</keyword>
<dbReference type="Proteomes" id="UP000587760">
    <property type="component" value="Unassembled WGS sequence"/>
</dbReference>
<evidence type="ECO:0000256" key="1">
    <source>
        <dbReference type="ARBA" id="ARBA00004127"/>
    </source>
</evidence>
<comment type="subcellular location">
    <subcellularLocation>
        <location evidence="1">Endomembrane system</location>
        <topology evidence="1">Multi-pass membrane protein</topology>
    </subcellularLocation>
</comment>
<name>A0A841R7M7_9SPIO</name>
<evidence type="ECO:0000256" key="5">
    <source>
        <dbReference type="SAM" id="Phobius"/>
    </source>
</evidence>
<accession>A0A841R7M7</accession>
<feature type="transmembrane region" description="Helical" evidence="5">
    <location>
        <begin position="58"/>
        <end position="76"/>
    </location>
</feature>
<feature type="transmembrane region" description="Helical" evidence="5">
    <location>
        <begin position="21"/>
        <end position="46"/>
    </location>
</feature>
<dbReference type="Pfam" id="PF06803">
    <property type="entry name" value="DUF1232"/>
    <property type="match status" value="1"/>
</dbReference>
<feature type="transmembrane region" description="Helical" evidence="5">
    <location>
        <begin position="102"/>
        <end position="124"/>
    </location>
</feature>
<protein>
    <submittedName>
        <fullName evidence="7">Uncharacterized membrane protein YkvA (DUF1232 family)</fullName>
    </submittedName>
</protein>
<feature type="domain" description="DUF1232" evidence="6">
    <location>
        <begin position="35"/>
        <end position="70"/>
    </location>
</feature>
<comment type="caution">
    <text evidence="7">The sequence shown here is derived from an EMBL/GenBank/DDBJ whole genome shotgun (WGS) entry which is preliminary data.</text>
</comment>
<evidence type="ECO:0000256" key="3">
    <source>
        <dbReference type="ARBA" id="ARBA00022989"/>
    </source>
</evidence>
<evidence type="ECO:0000259" key="6">
    <source>
        <dbReference type="Pfam" id="PF06803"/>
    </source>
</evidence>
<dbReference type="AlphaFoldDB" id="A0A841R7M7"/>
<organism evidence="7 8">
    <name type="scientific">Spirochaeta isovalerica</name>
    <dbReference type="NCBI Taxonomy" id="150"/>
    <lineage>
        <taxon>Bacteria</taxon>
        <taxon>Pseudomonadati</taxon>
        <taxon>Spirochaetota</taxon>
        <taxon>Spirochaetia</taxon>
        <taxon>Spirochaetales</taxon>
        <taxon>Spirochaetaceae</taxon>
        <taxon>Spirochaeta</taxon>
    </lineage>
</organism>
<dbReference type="RefSeq" id="WP_343060086.1">
    <property type="nucleotide sequence ID" value="NZ_JACHGJ010000001.1"/>
</dbReference>
<evidence type="ECO:0000313" key="7">
    <source>
        <dbReference type="EMBL" id="MBB6479197.1"/>
    </source>
</evidence>
<keyword evidence="4 5" id="KW-0472">Membrane</keyword>